<dbReference type="InterPro" id="IPR007508">
    <property type="entry name" value="DtdA"/>
</dbReference>
<dbReference type="SUPFAM" id="SSF142535">
    <property type="entry name" value="AF0625-like"/>
    <property type="match status" value="1"/>
</dbReference>
<dbReference type="InterPro" id="IPR018033">
    <property type="entry name" value="Deacylase_DtdA_archaea"/>
</dbReference>
<dbReference type="GO" id="GO:0008270">
    <property type="term" value="F:zinc ion binding"/>
    <property type="evidence" value="ECO:0007669"/>
    <property type="project" value="UniProtKB-UniRule"/>
</dbReference>
<dbReference type="PANTHER" id="PTHR34667">
    <property type="entry name" value="D-AMINOACYL-TRNA DEACYLASE"/>
    <property type="match status" value="1"/>
</dbReference>
<evidence type="ECO:0000256" key="1">
    <source>
        <dbReference type="ARBA" id="ARBA00022723"/>
    </source>
</evidence>
<dbReference type="PANTHER" id="PTHR34667:SF1">
    <property type="entry name" value="D-AMINOACYL-TRNA DEACYLASE"/>
    <property type="match status" value="1"/>
</dbReference>
<dbReference type="RefSeq" id="WP_091936406.1">
    <property type="nucleotide sequence ID" value="NZ_FOUJ01000004.1"/>
</dbReference>
<comment type="subunit">
    <text evidence="4">Monomer.</text>
</comment>
<dbReference type="Pfam" id="PF04414">
    <property type="entry name" value="tRNA_deacylase"/>
    <property type="match status" value="1"/>
</dbReference>
<dbReference type="HAMAP" id="MF_00562">
    <property type="entry name" value="Deacylase_DtdA"/>
    <property type="match status" value="1"/>
</dbReference>
<dbReference type="AlphaFoldDB" id="A0A1I4SPE0"/>
<dbReference type="Proteomes" id="UP000198535">
    <property type="component" value="Unassembled WGS sequence"/>
</dbReference>
<dbReference type="EMBL" id="FOUJ01000004">
    <property type="protein sequence ID" value="SFM66305.1"/>
    <property type="molecule type" value="Genomic_DNA"/>
</dbReference>
<dbReference type="GO" id="GO:0019478">
    <property type="term" value="P:D-amino acid catabolic process"/>
    <property type="evidence" value="ECO:0007669"/>
    <property type="project" value="UniProtKB-UniRule"/>
</dbReference>
<keyword evidence="6" id="KW-1185">Reference proteome</keyword>
<comment type="catalytic activity">
    <reaction evidence="4">
        <text>glycyl-tRNA(Ala) + H2O = tRNA(Ala) + glycine + H(+)</text>
        <dbReference type="Rhea" id="RHEA:53744"/>
        <dbReference type="Rhea" id="RHEA-COMP:9657"/>
        <dbReference type="Rhea" id="RHEA-COMP:13640"/>
        <dbReference type="ChEBI" id="CHEBI:15377"/>
        <dbReference type="ChEBI" id="CHEBI:15378"/>
        <dbReference type="ChEBI" id="CHEBI:57305"/>
        <dbReference type="ChEBI" id="CHEBI:78442"/>
        <dbReference type="ChEBI" id="CHEBI:78522"/>
        <dbReference type="EC" id="3.1.1.96"/>
    </reaction>
</comment>
<evidence type="ECO:0000313" key="6">
    <source>
        <dbReference type="Proteomes" id="UP000198535"/>
    </source>
</evidence>
<comment type="function">
    <text evidence="4">D-aminoacyl-tRNA deacylase with broad substrate specificity. By recycling D-aminoacyl-tRNA to D-amino acids and free tRNA molecules, this enzyme counteracts the toxicity associated with the formation of D-aminoacyl-tRNA entities in vivo.</text>
</comment>
<dbReference type="GO" id="GO:0051499">
    <property type="term" value="F:D-aminoacyl-tRNA deacylase activity"/>
    <property type="evidence" value="ECO:0007669"/>
    <property type="project" value="UniProtKB-UniRule"/>
</dbReference>
<dbReference type="Gene3D" id="3.40.630.50">
    <property type="entry name" value="AF0625-like"/>
    <property type="match status" value="1"/>
</dbReference>
<keyword evidence="2 4" id="KW-0378">Hydrolase</keyword>
<keyword evidence="1 4" id="KW-0479">Metal-binding</keyword>
<evidence type="ECO:0000313" key="5">
    <source>
        <dbReference type="EMBL" id="SFM66305.1"/>
    </source>
</evidence>
<dbReference type="Gene3D" id="3.40.50.10700">
    <property type="entry name" value="AF0625-like"/>
    <property type="match status" value="1"/>
</dbReference>
<comment type="similarity">
    <text evidence="4">Belongs to the DtdA deacylase family.</text>
</comment>
<dbReference type="EC" id="3.1.1.96" evidence="4"/>
<evidence type="ECO:0000256" key="4">
    <source>
        <dbReference type="HAMAP-Rule" id="MF_00562"/>
    </source>
</evidence>
<dbReference type="STRING" id="487685.SAMN04488696_1941"/>
<dbReference type="GO" id="GO:0106026">
    <property type="term" value="F:Gly-tRNA(Ala) deacylase activity"/>
    <property type="evidence" value="ECO:0007669"/>
    <property type="project" value="RHEA"/>
</dbReference>
<organism evidence="5 6">
    <name type="scientific">Methanolobus profundi</name>
    <dbReference type="NCBI Taxonomy" id="487685"/>
    <lineage>
        <taxon>Archaea</taxon>
        <taxon>Methanobacteriati</taxon>
        <taxon>Methanobacteriota</taxon>
        <taxon>Stenosarchaea group</taxon>
        <taxon>Methanomicrobia</taxon>
        <taxon>Methanosarcinales</taxon>
        <taxon>Methanosarcinaceae</taxon>
        <taxon>Methanolobus</taxon>
    </lineage>
</organism>
<gene>
    <name evidence="4" type="primary">dtdA</name>
    <name evidence="5" type="ORF">SAMN04488696_1941</name>
</gene>
<sequence length="467" mass="53016">MKEKKINILCSAADAASQNIKEHLLRKEDWQATSELPKDWKDLLTVYEGIDHRIIEIKGHHIYEDRIDEKMRNAGYDTDLIIVASKHRSKDGRSVLTAHFTGNPNSADFGGRPRELSVPAPKTMCSILKNMEKMAKGTKYAINMESTHHGPTDMTTPMVYAEIGSGEEQWSDPVAGDIVARAILKARPQELPVAIGFGGGHYAARQTELILEANVTFGHNFPDHQLPHVDKDMIIQAFEKTNADFVYFDRKSMSSKERKRLTEIITDLGYTLLRENEIKEIKGLPWDLFARIKRKCEEIDPECRPRITQLFRYTFEKMACNTEYMQHPDISVCILNEELLHGCIKADKSRTIDVLEQNAPIYMEKKNGTISNYVLGIGKDAKTAMQNVTNECIKILKEHYEIKYIPDENILQIISKRFDPNAAKELGIPPGPMLGELAKGNSVVVDGKMIDPEMVHKRKIKEILLSN</sequence>
<comment type="cofactor">
    <cofactor evidence="4">
        <name>Zn(2+)</name>
        <dbReference type="ChEBI" id="CHEBI:29105"/>
    </cofactor>
    <text evidence="4">Binds 2 Zn(2+) ions per subunit.</text>
</comment>
<proteinExistence type="inferred from homology"/>
<comment type="catalytic activity">
    <reaction evidence="4">
        <text>a D-aminoacyl-tRNA + H2O = a tRNA + a D-alpha-amino acid + H(+)</text>
        <dbReference type="Rhea" id="RHEA:13953"/>
        <dbReference type="Rhea" id="RHEA-COMP:10123"/>
        <dbReference type="Rhea" id="RHEA-COMP:10124"/>
        <dbReference type="ChEBI" id="CHEBI:15377"/>
        <dbReference type="ChEBI" id="CHEBI:15378"/>
        <dbReference type="ChEBI" id="CHEBI:59871"/>
        <dbReference type="ChEBI" id="CHEBI:78442"/>
        <dbReference type="ChEBI" id="CHEBI:79333"/>
        <dbReference type="EC" id="3.1.1.96"/>
    </reaction>
</comment>
<evidence type="ECO:0000256" key="2">
    <source>
        <dbReference type="ARBA" id="ARBA00022801"/>
    </source>
</evidence>
<evidence type="ECO:0000256" key="3">
    <source>
        <dbReference type="ARBA" id="ARBA00022833"/>
    </source>
</evidence>
<reference evidence="6" key="1">
    <citation type="submission" date="2016-10" db="EMBL/GenBank/DDBJ databases">
        <authorList>
            <person name="Varghese N."/>
            <person name="Submissions S."/>
        </authorList>
    </citation>
    <scope>NUCLEOTIDE SEQUENCE [LARGE SCALE GENOMIC DNA]</scope>
    <source>
        <strain evidence="6">Mob M</strain>
    </source>
</reference>
<keyword evidence="3 4" id="KW-0862">Zinc</keyword>
<dbReference type="OrthoDB" id="9863at2157"/>
<name>A0A1I4SPE0_9EURY</name>
<accession>A0A1I4SPE0</accession>
<protein>
    <recommendedName>
        <fullName evidence="4">D-aminoacyl-tRNA deacylase</fullName>
        <ecNumber evidence="4">3.1.1.96</ecNumber>
    </recommendedName>
</protein>